<reference evidence="1 2" key="1">
    <citation type="submission" date="2019-10" db="EMBL/GenBank/DDBJ databases">
        <title>Assembly and Annotation for the nematode Trichostrongylus colubriformis.</title>
        <authorList>
            <person name="Martin J."/>
        </authorList>
    </citation>
    <scope>NUCLEOTIDE SEQUENCE [LARGE SCALE GENOMIC DNA]</scope>
    <source>
        <strain evidence="1">G859</strain>
        <tissue evidence="1">Whole worm</tissue>
    </source>
</reference>
<dbReference type="GO" id="GO:0005856">
    <property type="term" value="C:cytoskeleton"/>
    <property type="evidence" value="ECO:0007669"/>
    <property type="project" value="TreeGrafter"/>
</dbReference>
<evidence type="ECO:0000313" key="1">
    <source>
        <dbReference type="EMBL" id="KAK5981346.1"/>
    </source>
</evidence>
<accession>A0AAN8IPS4</accession>
<dbReference type="InterPro" id="IPR051017">
    <property type="entry name" value="Aldolase-II_Adducin_sf"/>
</dbReference>
<dbReference type="GO" id="GO:0051015">
    <property type="term" value="F:actin filament binding"/>
    <property type="evidence" value="ECO:0007669"/>
    <property type="project" value="TreeGrafter"/>
</dbReference>
<dbReference type="AlphaFoldDB" id="A0AAN8IPS4"/>
<dbReference type="PANTHER" id="PTHR10672">
    <property type="entry name" value="ADDUCIN"/>
    <property type="match status" value="1"/>
</dbReference>
<dbReference type="GO" id="GO:0014069">
    <property type="term" value="C:postsynaptic density"/>
    <property type="evidence" value="ECO:0007669"/>
    <property type="project" value="TreeGrafter"/>
</dbReference>
<dbReference type="Proteomes" id="UP001331761">
    <property type="component" value="Unassembled WGS sequence"/>
</dbReference>
<sequence length="101" mass="11472">GRLGRTTAGPQSLILGERSEELIKLRADFEDSNGRSAKTLIIGTASKGIIDRQHHHTAQVYRQLYPSNPFTSETDEDIRKYMQEVRSIFIGYCIKIDSSWT</sequence>
<keyword evidence="2" id="KW-1185">Reference proteome</keyword>
<feature type="non-terminal residue" evidence="1">
    <location>
        <position position="1"/>
    </location>
</feature>
<evidence type="ECO:0000313" key="2">
    <source>
        <dbReference type="Proteomes" id="UP001331761"/>
    </source>
</evidence>
<dbReference type="EMBL" id="WIXE01006378">
    <property type="protein sequence ID" value="KAK5981346.1"/>
    <property type="molecule type" value="Genomic_DNA"/>
</dbReference>
<dbReference type="GO" id="GO:0005886">
    <property type="term" value="C:plasma membrane"/>
    <property type="evidence" value="ECO:0007669"/>
    <property type="project" value="TreeGrafter"/>
</dbReference>
<comment type="caution">
    <text evidence="1">The sequence shown here is derived from an EMBL/GenBank/DDBJ whole genome shotgun (WGS) entry which is preliminary data.</text>
</comment>
<dbReference type="PANTHER" id="PTHR10672:SF3">
    <property type="entry name" value="PROTEIN HU-LI TAI SHAO"/>
    <property type="match status" value="1"/>
</dbReference>
<protein>
    <submittedName>
        <fullName evidence="1">Uncharacterized protein</fullName>
    </submittedName>
</protein>
<proteinExistence type="predicted"/>
<organism evidence="1 2">
    <name type="scientific">Trichostrongylus colubriformis</name>
    <name type="common">Black scour worm</name>
    <dbReference type="NCBI Taxonomy" id="6319"/>
    <lineage>
        <taxon>Eukaryota</taxon>
        <taxon>Metazoa</taxon>
        <taxon>Ecdysozoa</taxon>
        <taxon>Nematoda</taxon>
        <taxon>Chromadorea</taxon>
        <taxon>Rhabditida</taxon>
        <taxon>Rhabditina</taxon>
        <taxon>Rhabditomorpha</taxon>
        <taxon>Strongyloidea</taxon>
        <taxon>Trichostrongylidae</taxon>
        <taxon>Trichostrongylus</taxon>
    </lineage>
</organism>
<name>A0AAN8IPS4_TRICO</name>
<gene>
    <name evidence="1" type="ORF">GCK32_020557</name>
</gene>